<dbReference type="PANTHER" id="PTHR42983:SF1">
    <property type="entry name" value="IRON-MOLYBDENUM PROTEIN"/>
    <property type="match status" value="1"/>
</dbReference>
<sequence>MKICFPAAKLSGLDSEVFGHFGSAPGFVIVDTESGSVEEISNGDLHHAHGMCQPLKALGGRPVDGIVVGGIGMGALMKLQAQGIQVYRAMEGSVRDNLAMWRQGKLPEFSANWTCAGHHHGGGCAH</sequence>
<gene>
    <name evidence="2" type="ORF">EDC27_2574</name>
</gene>
<name>A0A3N1UPM4_9BACT</name>
<feature type="domain" description="Dinitrogenase iron-molybdenum cofactor biosynthesis" evidence="1">
    <location>
        <begin position="14"/>
        <end position="102"/>
    </location>
</feature>
<keyword evidence="3" id="KW-1185">Reference proteome</keyword>
<dbReference type="InterPro" id="IPR003731">
    <property type="entry name" value="Di-Nase_FeMo-co_biosynth"/>
</dbReference>
<dbReference type="EMBL" id="RJVA01000014">
    <property type="protein sequence ID" value="ROQ90690.1"/>
    <property type="molecule type" value="Genomic_DNA"/>
</dbReference>
<reference evidence="2 3" key="1">
    <citation type="submission" date="2018-11" db="EMBL/GenBank/DDBJ databases">
        <title>Genomic Encyclopedia of Type Strains, Phase IV (KMG-IV): sequencing the most valuable type-strain genomes for metagenomic binning, comparative biology and taxonomic classification.</title>
        <authorList>
            <person name="Goeker M."/>
        </authorList>
    </citation>
    <scope>NUCLEOTIDE SEQUENCE [LARGE SCALE GENOMIC DNA]</scope>
    <source>
        <strain evidence="2 3">DSM 22027</strain>
    </source>
</reference>
<evidence type="ECO:0000313" key="3">
    <source>
        <dbReference type="Proteomes" id="UP000276223"/>
    </source>
</evidence>
<dbReference type="RefSeq" id="WP_123291035.1">
    <property type="nucleotide sequence ID" value="NZ_RJVA01000014.1"/>
</dbReference>
<accession>A0A3N1UPM4</accession>
<dbReference type="SUPFAM" id="SSF53146">
    <property type="entry name" value="Nitrogenase accessory factor-like"/>
    <property type="match status" value="1"/>
</dbReference>
<dbReference type="OrthoDB" id="9807451at2"/>
<protein>
    <submittedName>
        <fullName evidence="2">Putative Fe-Mo cluster-binding NifX family protein</fullName>
    </submittedName>
</protein>
<evidence type="ECO:0000259" key="1">
    <source>
        <dbReference type="Pfam" id="PF02579"/>
    </source>
</evidence>
<comment type="caution">
    <text evidence="2">The sequence shown here is derived from an EMBL/GenBank/DDBJ whole genome shotgun (WGS) entry which is preliminary data.</text>
</comment>
<dbReference type="PANTHER" id="PTHR42983">
    <property type="entry name" value="DINITROGENASE IRON-MOLYBDENUM COFACTOR PROTEIN-RELATED"/>
    <property type="match status" value="1"/>
</dbReference>
<dbReference type="InterPro" id="IPR036105">
    <property type="entry name" value="DiNase_FeMo-co_biosyn_sf"/>
</dbReference>
<organism evidence="2 3">
    <name type="scientific">Desulfosoma caldarium</name>
    <dbReference type="NCBI Taxonomy" id="610254"/>
    <lineage>
        <taxon>Bacteria</taxon>
        <taxon>Pseudomonadati</taxon>
        <taxon>Thermodesulfobacteriota</taxon>
        <taxon>Syntrophobacteria</taxon>
        <taxon>Syntrophobacterales</taxon>
        <taxon>Syntrophobacteraceae</taxon>
        <taxon>Desulfosoma</taxon>
    </lineage>
</organism>
<proteinExistence type="predicted"/>
<dbReference type="AlphaFoldDB" id="A0A3N1UPM4"/>
<dbReference type="Pfam" id="PF02579">
    <property type="entry name" value="Nitro_FeMo-Co"/>
    <property type="match status" value="1"/>
</dbReference>
<dbReference type="Proteomes" id="UP000276223">
    <property type="component" value="Unassembled WGS sequence"/>
</dbReference>
<dbReference type="Gene3D" id="3.30.420.130">
    <property type="entry name" value="Dinitrogenase iron-molybdenum cofactor biosynthesis domain"/>
    <property type="match status" value="1"/>
</dbReference>
<evidence type="ECO:0000313" key="2">
    <source>
        <dbReference type="EMBL" id="ROQ90690.1"/>
    </source>
</evidence>